<evidence type="ECO:0000313" key="3">
    <source>
        <dbReference type="Proteomes" id="UP000436088"/>
    </source>
</evidence>
<protein>
    <submittedName>
        <fullName evidence="2">Uncharacterized protein</fullName>
    </submittedName>
</protein>
<dbReference type="AlphaFoldDB" id="A0A6A3C4Y3"/>
<reference evidence="2" key="1">
    <citation type="submission" date="2019-09" db="EMBL/GenBank/DDBJ databases">
        <title>Draft genome information of white flower Hibiscus syriacus.</title>
        <authorList>
            <person name="Kim Y.-M."/>
        </authorList>
    </citation>
    <scope>NUCLEOTIDE SEQUENCE [LARGE SCALE GENOMIC DNA]</scope>
    <source>
        <strain evidence="2">YM2019G1</strain>
    </source>
</reference>
<name>A0A6A3C4Y3_HIBSY</name>
<evidence type="ECO:0000256" key="1">
    <source>
        <dbReference type="SAM" id="Coils"/>
    </source>
</evidence>
<sequence>MGFGRGLRAMRARLARERKVNRRVMQSLIASRVAAAEMEEQIRRIRQEMELQFQDNILMICGTAAPPRTTMRVEMSGLLWRCNNVLDLHRVPEDEDIEDADKD</sequence>
<keyword evidence="3" id="KW-1185">Reference proteome</keyword>
<comment type="caution">
    <text evidence="2">The sequence shown here is derived from an EMBL/GenBank/DDBJ whole genome shotgun (WGS) entry which is preliminary data.</text>
</comment>
<organism evidence="2 3">
    <name type="scientific">Hibiscus syriacus</name>
    <name type="common">Rose of Sharon</name>
    <dbReference type="NCBI Taxonomy" id="106335"/>
    <lineage>
        <taxon>Eukaryota</taxon>
        <taxon>Viridiplantae</taxon>
        <taxon>Streptophyta</taxon>
        <taxon>Embryophyta</taxon>
        <taxon>Tracheophyta</taxon>
        <taxon>Spermatophyta</taxon>
        <taxon>Magnoliopsida</taxon>
        <taxon>eudicotyledons</taxon>
        <taxon>Gunneridae</taxon>
        <taxon>Pentapetalae</taxon>
        <taxon>rosids</taxon>
        <taxon>malvids</taxon>
        <taxon>Malvales</taxon>
        <taxon>Malvaceae</taxon>
        <taxon>Malvoideae</taxon>
        <taxon>Hibiscus</taxon>
    </lineage>
</organism>
<dbReference type="Proteomes" id="UP000436088">
    <property type="component" value="Unassembled WGS sequence"/>
</dbReference>
<evidence type="ECO:0000313" key="2">
    <source>
        <dbReference type="EMBL" id="KAE8722282.1"/>
    </source>
</evidence>
<accession>A0A6A3C4Y3</accession>
<keyword evidence="1" id="KW-0175">Coiled coil</keyword>
<proteinExistence type="predicted"/>
<dbReference type="EMBL" id="VEPZ02000569">
    <property type="protein sequence ID" value="KAE8722282.1"/>
    <property type="molecule type" value="Genomic_DNA"/>
</dbReference>
<gene>
    <name evidence="2" type="ORF">F3Y22_tig00014213pilonHSYRG00115</name>
</gene>
<feature type="coiled-coil region" evidence="1">
    <location>
        <begin position="28"/>
        <end position="55"/>
    </location>
</feature>